<dbReference type="Proteomes" id="UP000627292">
    <property type="component" value="Unassembled WGS sequence"/>
</dbReference>
<name>A0A917J0R4_9BACT</name>
<protein>
    <recommendedName>
        <fullName evidence="4">DUF4142 domain-containing protein</fullName>
    </recommendedName>
</protein>
<evidence type="ECO:0000256" key="1">
    <source>
        <dbReference type="SAM" id="SignalP"/>
    </source>
</evidence>
<sequence length="214" mass="23950">MKRSFLVAALLLCAAALQAQTFAEWFKQKKTQTKYSLAQIAAYQAYMKVLEKGYDIAKNGLGAIGSIKSGDYNQHNGYFSSLKTVSPAVQQYAAASNAVALQTNIMRIYSSIKNEVLPNEWLSAADKQYMQKVLAVVLDRCSDNMDELTNLSTNGQLELKDDERMQRMSAVCRDMQDIYVFMQHFGGGARILIAQRQKEYMDSKKLQSLLGTGL</sequence>
<keyword evidence="1" id="KW-0732">Signal</keyword>
<feature type="chain" id="PRO_5037664112" description="DUF4142 domain-containing protein" evidence="1">
    <location>
        <begin position="20"/>
        <end position="214"/>
    </location>
</feature>
<evidence type="ECO:0000313" key="3">
    <source>
        <dbReference type="Proteomes" id="UP000627292"/>
    </source>
</evidence>
<proteinExistence type="predicted"/>
<keyword evidence="3" id="KW-1185">Reference proteome</keyword>
<dbReference type="RefSeq" id="WP_188953315.1">
    <property type="nucleotide sequence ID" value="NZ_BMIB01000003.1"/>
</dbReference>
<reference evidence="2" key="1">
    <citation type="journal article" date="2014" name="Int. J. Syst. Evol. Microbiol.">
        <title>Complete genome sequence of Corynebacterium casei LMG S-19264T (=DSM 44701T), isolated from a smear-ripened cheese.</title>
        <authorList>
            <consortium name="US DOE Joint Genome Institute (JGI-PGF)"/>
            <person name="Walter F."/>
            <person name="Albersmeier A."/>
            <person name="Kalinowski J."/>
            <person name="Ruckert C."/>
        </authorList>
    </citation>
    <scope>NUCLEOTIDE SEQUENCE</scope>
    <source>
        <strain evidence="2">CGMCC 1.15290</strain>
    </source>
</reference>
<dbReference type="EMBL" id="BMIB01000003">
    <property type="protein sequence ID" value="GGH70268.1"/>
    <property type="molecule type" value="Genomic_DNA"/>
</dbReference>
<feature type="signal peptide" evidence="1">
    <location>
        <begin position="1"/>
        <end position="19"/>
    </location>
</feature>
<organism evidence="2 3">
    <name type="scientific">Filimonas zeae</name>
    <dbReference type="NCBI Taxonomy" id="1737353"/>
    <lineage>
        <taxon>Bacteria</taxon>
        <taxon>Pseudomonadati</taxon>
        <taxon>Bacteroidota</taxon>
        <taxon>Chitinophagia</taxon>
        <taxon>Chitinophagales</taxon>
        <taxon>Chitinophagaceae</taxon>
        <taxon>Filimonas</taxon>
    </lineage>
</organism>
<evidence type="ECO:0008006" key="4">
    <source>
        <dbReference type="Google" id="ProtNLM"/>
    </source>
</evidence>
<dbReference type="AlphaFoldDB" id="A0A917J0R4"/>
<comment type="caution">
    <text evidence="2">The sequence shown here is derived from an EMBL/GenBank/DDBJ whole genome shotgun (WGS) entry which is preliminary data.</text>
</comment>
<evidence type="ECO:0000313" key="2">
    <source>
        <dbReference type="EMBL" id="GGH70268.1"/>
    </source>
</evidence>
<gene>
    <name evidence="2" type="ORF">GCM10011379_28360</name>
</gene>
<accession>A0A917J0R4</accession>
<reference evidence="2" key="2">
    <citation type="submission" date="2020-09" db="EMBL/GenBank/DDBJ databases">
        <authorList>
            <person name="Sun Q."/>
            <person name="Zhou Y."/>
        </authorList>
    </citation>
    <scope>NUCLEOTIDE SEQUENCE</scope>
    <source>
        <strain evidence="2">CGMCC 1.15290</strain>
    </source>
</reference>